<dbReference type="GO" id="GO:0033214">
    <property type="term" value="P:siderophore-iron import into cell"/>
    <property type="evidence" value="ECO:0007669"/>
    <property type="project" value="TreeGrafter"/>
</dbReference>
<evidence type="ECO:0000256" key="1">
    <source>
        <dbReference type="ARBA" id="ARBA00004651"/>
    </source>
</evidence>
<keyword evidence="5 9" id="KW-0812">Transmembrane</keyword>
<comment type="caution">
    <text evidence="10">The sequence shown here is derived from an EMBL/GenBank/DDBJ whole genome shotgun (WGS) entry which is preliminary data.</text>
</comment>
<dbReference type="InterPro" id="IPR037294">
    <property type="entry name" value="ABC_BtuC-like"/>
</dbReference>
<evidence type="ECO:0000256" key="8">
    <source>
        <dbReference type="SAM" id="MobiDB-lite"/>
    </source>
</evidence>
<feature type="region of interest" description="Disordered" evidence="8">
    <location>
        <begin position="1"/>
        <end position="25"/>
    </location>
</feature>
<evidence type="ECO:0000256" key="6">
    <source>
        <dbReference type="ARBA" id="ARBA00022989"/>
    </source>
</evidence>
<dbReference type="STRING" id="1962155.B1813_15585"/>
<organism evidence="10 11">
    <name type="scientific">Saccharomonospora piscinae</name>
    <dbReference type="NCBI Taxonomy" id="687388"/>
    <lineage>
        <taxon>Bacteria</taxon>
        <taxon>Bacillati</taxon>
        <taxon>Actinomycetota</taxon>
        <taxon>Actinomycetes</taxon>
        <taxon>Pseudonocardiales</taxon>
        <taxon>Pseudonocardiaceae</taxon>
        <taxon>Saccharomonospora</taxon>
    </lineage>
</organism>
<evidence type="ECO:0000313" key="10">
    <source>
        <dbReference type="EMBL" id="OQO90928.1"/>
    </source>
</evidence>
<evidence type="ECO:0000256" key="4">
    <source>
        <dbReference type="ARBA" id="ARBA00022475"/>
    </source>
</evidence>
<dbReference type="InterPro" id="IPR000522">
    <property type="entry name" value="ABC_transptr_permease_BtuC"/>
</dbReference>
<evidence type="ECO:0000256" key="9">
    <source>
        <dbReference type="SAM" id="Phobius"/>
    </source>
</evidence>
<name>A0A1V9A1M6_SACPI</name>
<dbReference type="Gene3D" id="1.10.3470.10">
    <property type="entry name" value="ABC transporter involved in vitamin B12 uptake, BtuC"/>
    <property type="match status" value="1"/>
</dbReference>
<dbReference type="Proteomes" id="UP000192591">
    <property type="component" value="Unassembled WGS sequence"/>
</dbReference>
<dbReference type="CDD" id="cd06550">
    <property type="entry name" value="TM_ABC_iron-siderophores_like"/>
    <property type="match status" value="1"/>
</dbReference>
<dbReference type="GO" id="GO:0005886">
    <property type="term" value="C:plasma membrane"/>
    <property type="evidence" value="ECO:0007669"/>
    <property type="project" value="UniProtKB-SubCell"/>
</dbReference>
<feature type="transmembrane region" description="Helical" evidence="9">
    <location>
        <begin position="117"/>
        <end position="138"/>
    </location>
</feature>
<proteinExistence type="inferred from homology"/>
<evidence type="ECO:0000256" key="7">
    <source>
        <dbReference type="ARBA" id="ARBA00023136"/>
    </source>
</evidence>
<dbReference type="PANTHER" id="PTHR30472:SF1">
    <property type="entry name" value="FE(3+) DICITRATE TRANSPORT SYSTEM PERMEASE PROTEIN FECC-RELATED"/>
    <property type="match status" value="1"/>
</dbReference>
<keyword evidence="3" id="KW-0813">Transport</keyword>
<comment type="subcellular location">
    <subcellularLocation>
        <location evidence="1">Cell membrane</location>
        <topology evidence="1">Multi-pass membrane protein</topology>
    </subcellularLocation>
</comment>
<dbReference type="PANTHER" id="PTHR30472">
    <property type="entry name" value="FERRIC ENTEROBACTIN TRANSPORT SYSTEM PERMEASE PROTEIN"/>
    <property type="match status" value="1"/>
</dbReference>
<evidence type="ECO:0000313" key="11">
    <source>
        <dbReference type="Proteomes" id="UP000192591"/>
    </source>
</evidence>
<evidence type="ECO:0000256" key="2">
    <source>
        <dbReference type="ARBA" id="ARBA00007935"/>
    </source>
</evidence>
<comment type="similarity">
    <text evidence="2">Belongs to the binding-protein-dependent transport system permease family. FecCD subfamily.</text>
</comment>
<dbReference type="EMBL" id="MWIH01000006">
    <property type="protein sequence ID" value="OQO90928.1"/>
    <property type="molecule type" value="Genomic_DNA"/>
</dbReference>
<gene>
    <name evidence="10" type="ORF">B1813_15585</name>
</gene>
<keyword evidence="6 9" id="KW-1133">Transmembrane helix</keyword>
<feature type="transmembrane region" description="Helical" evidence="9">
    <location>
        <begin position="88"/>
        <end position="105"/>
    </location>
</feature>
<feature type="transmembrane region" description="Helical" evidence="9">
    <location>
        <begin position="144"/>
        <end position="163"/>
    </location>
</feature>
<protein>
    <submittedName>
        <fullName evidence="10">ABC transporter permease</fullName>
    </submittedName>
</protein>
<feature type="transmembrane region" description="Helical" evidence="9">
    <location>
        <begin position="31"/>
        <end position="56"/>
    </location>
</feature>
<dbReference type="Pfam" id="PF01032">
    <property type="entry name" value="FecCD"/>
    <property type="match status" value="1"/>
</dbReference>
<feature type="transmembrane region" description="Helical" evidence="9">
    <location>
        <begin position="175"/>
        <end position="196"/>
    </location>
</feature>
<dbReference type="SUPFAM" id="SSF81345">
    <property type="entry name" value="ABC transporter involved in vitamin B12 uptake, BtuC"/>
    <property type="match status" value="1"/>
</dbReference>
<keyword evidence="4" id="KW-1003">Cell membrane</keyword>
<keyword evidence="11" id="KW-1185">Reference proteome</keyword>
<accession>A0A1V9A1M6</accession>
<feature type="transmembrane region" description="Helical" evidence="9">
    <location>
        <begin position="216"/>
        <end position="237"/>
    </location>
</feature>
<dbReference type="RefSeq" id="WP_081193119.1">
    <property type="nucleotide sequence ID" value="NZ_MWIH01000006.1"/>
</dbReference>
<sequence length="359" mass="36711">MSVAATAEPDAGSEPESRPGRSRTARRSAHLARALGLLVAATALGFVALLSVWFGAKGIPFSETWTVLFAPDASDAAVIIHDYRIPRTLLGIACGAALGLAGALMQALTRNPLAEPGLLGVNMGASTGMVVAVAFLGISSVVGYVWFALAGAAMASLLVYVLGATGRGAASPERLVLAGAALTAVVFAFNTAVLLSDPDAYDAYRFWNVGSLAGRYYDVLVPVLPFLVVGTVVALLLMRPLNALSMGDELGASLGAHPARTRVFGAVAVTLLCGGATAAIGPVAFVGLAVPHAARLLVGPDQRWVLPYSLVLAPLLLVGADVLGRVIAAPGEVQVGIVTAVIGVPVFCALCRRRRLASL</sequence>
<keyword evidence="7 9" id="KW-0472">Membrane</keyword>
<dbReference type="GO" id="GO:0022857">
    <property type="term" value="F:transmembrane transporter activity"/>
    <property type="evidence" value="ECO:0007669"/>
    <property type="project" value="InterPro"/>
</dbReference>
<dbReference type="AlphaFoldDB" id="A0A1V9A1M6"/>
<evidence type="ECO:0000256" key="3">
    <source>
        <dbReference type="ARBA" id="ARBA00022448"/>
    </source>
</evidence>
<reference evidence="10 11" key="1">
    <citation type="submission" date="2017-02" db="EMBL/GenBank/DDBJ databases">
        <title>Draft genome of Saccharomonospora sp. 154.</title>
        <authorList>
            <person name="Alonso-Carmona G.S."/>
            <person name="De La Haba R."/>
            <person name="Vera-Gargallo B."/>
            <person name="Sandoval-Trujillo A.H."/>
            <person name="Ramirez-Duran N."/>
            <person name="Ventosa A."/>
        </authorList>
    </citation>
    <scope>NUCLEOTIDE SEQUENCE [LARGE SCALE GENOMIC DNA]</scope>
    <source>
        <strain evidence="10 11">LRS4.154</strain>
    </source>
</reference>
<dbReference type="FunFam" id="1.10.3470.10:FF:000001">
    <property type="entry name" value="Vitamin B12 ABC transporter permease BtuC"/>
    <property type="match status" value="1"/>
</dbReference>
<evidence type="ECO:0000256" key="5">
    <source>
        <dbReference type="ARBA" id="ARBA00022692"/>
    </source>
</evidence>
<feature type="transmembrane region" description="Helical" evidence="9">
    <location>
        <begin position="333"/>
        <end position="351"/>
    </location>
</feature>